<dbReference type="PANTHER" id="PTHR33823:SF4">
    <property type="entry name" value="GENERAL STRESS PROTEIN 16O"/>
    <property type="match status" value="1"/>
</dbReference>
<dbReference type="Proteomes" id="UP000037043">
    <property type="component" value="Unassembled WGS sequence"/>
</dbReference>
<dbReference type="PROSITE" id="PS51128">
    <property type="entry name" value="ZF_DKSA_2"/>
    <property type="match status" value="1"/>
</dbReference>
<keyword evidence="7" id="KW-1185">Reference proteome</keyword>
<proteinExistence type="predicted"/>
<evidence type="ECO:0000313" key="7">
    <source>
        <dbReference type="Proteomes" id="UP000037043"/>
    </source>
</evidence>
<dbReference type="PATRIC" id="fig|1121318.3.peg.558"/>
<dbReference type="InterPro" id="IPR020458">
    <property type="entry name" value="Znf_DskA_TraR_CS"/>
</dbReference>
<dbReference type="InterPro" id="IPR014240">
    <property type="entry name" value="YteA"/>
</dbReference>
<dbReference type="EMBL" id="LHUR01000011">
    <property type="protein sequence ID" value="KOA20967.1"/>
    <property type="molecule type" value="Genomic_DNA"/>
</dbReference>
<organism evidence="6 7">
    <name type="scientific">Clostridium homopropionicum DSM 5847</name>
    <dbReference type="NCBI Taxonomy" id="1121318"/>
    <lineage>
        <taxon>Bacteria</taxon>
        <taxon>Bacillati</taxon>
        <taxon>Bacillota</taxon>
        <taxon>Clostridia</taxon>
        <taxon>Eubacteriales</taxon>
        <taxon>Clostridiaceae</taxon>
        <taxon>Clostridium</taxon>
    </lineage>
</organism>
<evidence type="ECO:0000256" key="1">
    <source>
        <dbReference type="ARBA" id="ARBA00022723"/>
    </source>
</evidence>
<dbReference type="AlphaFoldDB" id="A0A0L6ZDD6"/>
<accession>A0A0L6ZDD6</accession>
<dbReference type="PROSITE" id="PS01102">
    <property type="entry name" value="ZF_DKSA_1"/>
    <property type="match status" value="1"/>
</dbReference>
<gene>
    <name evidence="6" type="primary">yocK</name>
    <name evidence="6" type="ORF">CLHOM_05550</name>
</gene>
<dbReference type="SUPFAM" id="SSF57716">
    <property type="entry name" value="Glucocorticoid receptor-like (DNA-binding domain)"/>
    <property type="match status" value="1"/>
</dbReference>
<dbReference type="InterPro" id="IPR000962">
    <property type="entry name" value="Znf_DskA_TraR"/>
</dbReference>
<evidence type="ECO:0000256" key="4">
    <source>
        <dbReference type="PROSITE-ProRule" id="PRU00510"/>
    </source>
</evidence>
<dbReference type="InterPro" id="IPR037187">
    <property type="entry name" value="DnaK_N"/>
</dbReference>
<dbReference type="RefSeq" id="WP_052220150.1">
    <property type="nucleotide sequence ID" value="NZ_LHUR01000011.1"/>
</dbReference>
<dbReference type="STRING" id="36844.SAMN04488501_104165"/>
<dbReference type="PANTHER" id="PTHR33823">
    <property type="entry name" value="RNA POLYMERASE-BINDING TRANSCRIPTION FACTOR DKSA-RELATED"/>
    <property type="match status" value="1"/>
</dbReference>
<evidence type="ECO:0000256" key="3">
    <source>
        <dbReference type="ARBA" id="ARBA00022833"/>
    </source>
</evidence>
<evidence type="ECO:0000256" key="2">
    <source>
        <dbReference type="ARBA" id="ARBA00022771"/>
    </source>
</evidence>
<reference evidence="7" key="1">
    <citation type="submission" date="2015-08" db="EMBL/GenBank/DDBJ databases">
        <title>Genome sequence of the strict anaerobe Clostridium homopropionicum LuHBu1 (DSM 5847T).</title>
        <authorList>
            <person name="Poehlein A."/>
            <person name="Beck M."/>
            <person name="Schiel-Bengelsdorf B."/>
            <person name="Bengelsdorf F.R."/>
            <person name="Daniel R."/>
            <person name="Duerre P."/>
        </authorList>
    </citation>
    <scope>NUCLEOTIDE SEQUENCE [LARGE SCALE GENOMIC DNA]</scope>
    <source>
        <strain evidence="7">DSM 5847</strain>
    </source>
</reference>
<evidence type="ECO:0000313" key="6">
    <source>
        <dbReference type="EMBL" id="KOA20967.1"/>
    </source>
</evidence>
<dbReference type="Gene3D" id="1.20.120.910">
    <property type="entry name" value="DksA, coiled-coil domain"/>
    <property type="match status" value="1"/>
</dbReference>
<sequence length="205" mass="23924">MEKARIEYFKDKLLKEKERVEKLIKQIKEFEGIDSDSELSSELSLYDNHPADTAQELIDKEKGAALQKNEIEILNSINDSLKSIEKGTYGKCNACGKKIDEERLEFIPYTQYCLDCKKEQVKSMPGDSKNEPPEEEVLYPPFGYGYNDFKDKVGFDAEDSYQSVDRFNSMEKVYDYGDYYEDEDIGFVEEIEKISNEEYKRQLPD</sequence>
<dbReference type="GO" id="GO:0008270">
    <property type="term" value="F:zinc ion binding"/>
    <property type="evidence" value="ECO:0007669"/>
    <property type="project" value="UniProtKB-KW"/>
</dbReference>
<dbReference type="NCBIfam" id="TIGR02890">
    <property type="entry name" value="bacill_yteA"/>
    <property type="match status" value="1"/>
</dbReference>
<evidence type="ECO:0000259" key="5">
    <source>
        <dbReference type="Pfam" id="PF01258"/>
    </source>
</evidence>
<dbReference type="SUPFAM" id="SSF109635">
    <property type="entry name" value="DnaK suppressor protein DksA, alpha-hairpin domain"/>
    <property type="match status" value="1"/>
</dbReference>
<feature type="zinc finger region" description="dksA C4-type" evidence="4">
    <location>
        <begin position="92"/>
        <end position="116"/>
    </location>
</feature>
<keyword evidence="1" id="KW-0479">Metal-binding</keyword>
<feature type="domain" description="Zinc finger DksA/TraR C4-type" evidence="5">
    <location>
        <begin position="87"/>
        <end position="119"/>
    </location>
</feature>
<name>A0A0L6ZDD6_9CLOT</name>
<dbReference type="Pfam" id="PF01258">
    <property type="entry name" value="zf-dskA_traR"/>
    <property type="match status" value="1"/>
</dbReference>
<comment type="caution">
    <text evidence="6">The sequence shown here is derived from an EMBL/GenBank/DDBJ whole genome shotgun (WGS) entry which is preliminary data.</text>
</comment>
<protein>
    <submittedName>
        <fullName evidence="6">General stress protein 16O</fullName>
    </submittedName>
</protein>
<keyword evidence="3" id="KW-0862">Zinc</keyword>
<keyword evidence="2" id="KW-0863">Zinc-finger</keyword>